<dbReference type="EnsemblMetazoa" id="SMAR013343-RA">
    <property type="protein sequence ID" value="SMAR013343-PA"/>
    <property type="gene ID" value="SMAR013343"/>
</dbReference>
<evidence type="ECO:0000256" key="2">
    <source>
        <dbReference type="ARBA" id="ARBA00022723"/>
    </source>
</evidence>
<dbReference type="GO" id="GO:0070403">
    <property type="term" value="F:NAD+ binding"/>
    <property type="evidence" value="ECO:0007669"/>
    <property type="project" value="UniProtKB-UniRule"/>
</dbReference>
<evidence type="ECO:0000256" key="5">
    <source>
        <dbReference type="HAMAP-Rule" id="MF_03161"/>
    </source>
</evidence>
<protein>
    <recommendedName>
        <fullName evidence="5">NAD-dependent protein deacylase</fullName>
        <ecNumber evidence="5">2.3.1.-</ecNumber>
    </recommendedName>
    <alternativeName>
        <fullName evidence="5">Regulatory protein SIR2 homolog</fullName>
    </alternativeName>
</protein>
<dbReference type="OMA" id="RRHYWAR"/>
<dbReference type="STRING" id="126957.T1JHL2"/>
<feature type="binding site" evidence="5 6">
    <location>
        <position position="207"/>
    </location>
    <ligand>
        <name>Zn(2+)</name>
        <dbReference type="ChEBI" id="CHEBI:29105"/>
    </ligand>
</feature>
<dbReference type="AlphaFoldDB" id="T1JHL2"/>
<dbReference type="InterPro" id="IPR029035">
    <property type="entry name" value="DHS-like_NAD/FAD-binding_dom"/>
</dbReference>
<reference evidence="9" key="1">
    <citation type="submission" date="2011-05" db="EMBL/GenBank/DDBJ databases">
        <authorList>
            <person name="Richards S.R."/>
            <person name="Qu J."/>
            <person name="Jiang H."/>
            <person name="Jhangiani S.N."/>
            <person name="Agravi P."/>
            <person name="Goodspeed R."/>
            <person name="Gross S."/>
            <person name="Mandapat C."/>
            <person name="Jackson L."/>
            <person name="Mathew T."/>
            <person name="Pu L."/>
            <person name="Thornton R."/>
            <person name="Saada N."/>
            <person name="Wilczek-Boney K.B."/>
            <person name="Lee S."/>
            <person name="Kovar C."/>
            <person name="Wu Y."/>
            <person name="Scherer S.E."/>
            <person name="Worley K.C."/>
            <person name="Muzny D.M."/>
            <person name="Gibbs R."/>
        </authorList>
    </citation>
    <scope>NUCLEOTIDE SEQUENCE</scope>
    <source>
        <strain evidence="9">Brora</strain>
    </source>
</reference>
<dbReference type="GO" id="GO:0005759">
    <property type="term" value="C:mitochondrial matrix"/>
    <property type="evidence" value="ECO:0007669"/>
    <property type="project" value="UniProtKB-SubCell"/>
</dbReference>
<feature type="binding site" evidence="5 6">
    <location>
        <position position="156"/>
    </location>
    <ligand>
        <name>Zn(2+)</name>
        <dbReference type="ChEBI" id="CHEBI:29105"/>
    </ligand>
</feature>
<dbReference type="InterPro" id="IPR003000">
    <property type="entry name" value="Sirtuin"/>
</dbReference>
<feature type="binding site" evidence="5 6">
    <location>
        <position position="210"/>
    </location>
    <ligand>
        <name>Zn(2+)</name>
        <dbReference type="ChEBI" id="CHEBI:29105"/>
    </ligand>
</feature>
<evidence type="ECO:0000256" key="3">
    <source>
        <dbReference type="ARBA" id="ARBA00022833"/>
    </source>
</evidence>
<keyword evidence="5" id="KW-0496">Mitochondrion</keyword>
<name>T1JHL2_STRMM</name>
<feature type="binding site" evidence="5">
    <location>
        <begin position="247"/>
        <end position="249"/>
    </location>
    <ligand>
        <name>NAD(+)</name>
        <dbReference type="ChEBI" id="CHEBI:57540"/>
    </ligand>
</feature>
<dbReference type="InterPro" id="IPR026591">
    <property type="entry name" value="Sirtuin_cat_small_dom_sf"/>
</dbReference>
<dbReference type="Gene3D" id="3.30.1600.10">
    <property type="entry name" value="SIR2/SIRT2 'Small Domain"/>
    <property type="match status" value="1"/>
</dbReference>
<dbReference type="GO" id="GO:0008270">
    <property type="term" value="F:zinc ion binding"/>
    <property type="evidence" value="ECO:0007669"/>
    <property type="project" value="UniProtKB-UniRule"/>
</dbReference>
<keyword evidence="9" id="KW-1185">Reference proteome</keyword>
<evidence type="ECO:0000256" key="6">
    <source>
        <dbReference type="PROSITE-ProRule" id="PRU00236"/>
    </source>
</evidence>
<dbReference type="PROSITE" id="PS50305">
    <property type="entry name" value="SIRTUIN"/>
    <property type="match status" value="1"/>
</dbReference>
<organism evidence="8 9">
    <name type="scientific">Strigamia maritima</name>
    <name type="common">European centipede</name>
    <name type="synonym">Geophilus maritimus</name>
    <dbReference type="NCBI Taxonomy" id="126957"/>
    <lineage>
        <taxon>Eukaryota</taxon>
        <taxon>Metazoa</taxon>
        <taxon>Ecdysozoa</taxon>
        <taxon>Arthropoda</taxon>
        <taxon>Myriapoda</taxon>
        <taxon>Chilopoda</taxon>
        <taxon>Pleurostigmophora</taxon>
        <taxon>Geophilomorpha</taxon>
        <taxon>Linotaeniidae</taxon>
        <taxon>Strigamia</taxon>
    </lineage>
</organism>
<evidence type="ECO:0000256" key="4">
    <source>
        <dbReference type="ARBA" id="ARBA00023027"/>
    </source>
</evidence>
<dbReference type="InterPro" id="IPR026587">
    <property type="entry name" value="Sirtuin_class_II"/>
</dbReference>
<dbReference type="PANTHER" id="PTHR11085">
    <property type="entry name" value="NAD-DEPENDENT PROTEIN DEACYLASE SIRTUIN-5, MITOCHONDRIAL-RELATED"/>
    <property type="match status" value="1"/>
</dbReference>
<comment type="subcellular location">
    <subcellularLocation>
        <location evidence="5">Mitochondrion matrix</location>
    </subcellularLocation>
</comment>
<dbReference type="eggNOG" id="KOG2683">
    <property type="taxonomic scope" value="Eukaryota"/>
</dbReference>
<dbReference type="NCBIfam" id="NF003738">
    <property type="entry name" value="PRK05333.1"/>
    <property type="match status" value="1"/>
</dbReference>
<feature type="binding site" evidence="5">
    <location>
        <position position="291"/>
    </location>
    <ligand>
        <name>NAD(+)</name>
        <dbReference type="ChEBI" id="CHEBI:57540"/>
    </ligand>
</feature>
<dbReference type="HOGENOM" id="CLU_023643_3_2_1"/>
<dbReference type="GO" id="GO:0017136">
    <property type="term" value="F:histone deacetylase activity, NAD-dependent"/>
    <property type="evidence" value="ECO:0007669"/>
    <property type="project" value="TreeGrafter"/>
</dbReference>
<dbReference type="HAMAP" id="MF_01967">
    <property type="entry name" value="Sirtuin_ClassII"/>
    <property type="match status" value="1"/>
</dbReference>
<dbReference type="Pfam" id="PF02146">
    <property type="entry name" value="SIR2"/>
    <property type="match status" value="1"/>
</dbReference>
<comment type="caution">
    <text evidence="5">Lacks conserved residue(s) required for the propagation of feature annotation.</text>
</comment>
<comment type="cofactor">
    <cofactor evidence="5">
        <name>Zn(2+)</name>
        <dbReference type="ChEBI" id="CHEBI:29105"/>
    </cofactor>
    <text evidence="5">Binds 1 zinc ion per subunit.</text>
</comment>
<feature type="binding site" evidence="5 6">
    <location>
        <position position="159"/>
    </location>
    <ligand>
        <name>Zn(2+)</name>
        <dbReference type="ChEBI" id="CHEBI:29105"/>
    </ligand>
</feature>
<dbReference type="Gene3D" id="3.40.50.1220">
    <property type="entry name" value="TPP-binding domain"/>
    <property type="match status" value="1"/>
</dbReference>
<sequence>MQIIKLWCRHASQLIISNFVPRHLPVKFEDVNKLQDFLSSSSRLLVITGAGISTESGIPDYRSEGVGLYVTSQYRPVQYQEFVKNSSVRRSFWARNYVGWPRFSNVEPNIVHLALSKWEKAGRLNMLVTQNVEKLHSKAGSELVTELHGSAFRVICLTCHNRVLRDDLQTIISSNNTDFTKTTAQIRPDGDVELHQGEIENFNVPSCLKCGGILKPDIVFFGENVPMNRVNFVYGKIKEADKILVLGSSLQVYSAYRFMLAARKENKPIAIVNIGATRADDLAEVKVNARCGEVLPKLNLS</sequence>
<dbReference type="SUPFAM" id="SSF52467">
    <property type="entry name" value="DHS-like NAD/FAD-binding domain"/>
    <property type="match status" value="1"/>
</dbReference>
<dbReference type="CDD" id="cd01409">
    <property type="entry name" value="SIRT4"/>
    <property type="match status" value="1"/>
</dbReference>
<keyword evidence="2 5" id="KW-0479">Metal-binding</keyword>
<evidence type="ECO:0000313" key="9">
    <source>
        <dbReference type="Proteomes" id="UP000014500"/>
    </source>
</evidence>
<reference evidence="8" key="2">
    <citation type="submission" date="2015-02" db="UniProtKB">
        <authorList>
            <consortium name="EnsemblMetazoa"/>
        </authorList>
    </citation>
    <scope>IDENTIFICATION</scope>
</reference>
<dbReference type="EC" id="2.3.1.-" evidence="5"/>
<accession>T1JHL2</accession>
<dbReference type="EMBL" id="JH431506">
    <property type="status" value="NOT_ANNOTATED_CDS"/>
    <property type="molecule type" value="Genomic_DNA"/>
</dbReference>
<dbReference type="PhylomeDB" id="T1JHL2"/>
<comment type="catalytic activity">
    <reaction evidence="5">
        <text>N(6)-acetyl-L-lysyl-[protein] + NAD(+) + H2O = 2''-O-acetyl-ADP-D-ribose + nicotinamide + L-lysyl-[protein]</text>
        <dbReference type="Rhea" id="RHEA:43636"/>
        <dbReference type="Rhea" id="RHEA-COMP:9752"/>
        <dbReference type="Rhea" id="RHEA-COMP:10731"/>
        <dbReference type="ChEBI" id="CHEBI:15377"/>
        <dbReference type="ChEBI" id="CHEBI:17154"/>
        <dbReference type="ChEBI" id="CHEBI:29969"/>
        <dbReference type="ChEBI" id="CHEBI:57540"/>
        <dbReference type="ChEBI" id="CHEBI:61930"/>
        <dbReference type="ChEBI" id="CHEBI:83767"/>
        <dbReference type="EC" id="2.3.1.286"/>
    </reaction>
</comment>
<feature type="binding site" evidence="5">
    <location>
        <begin position="273"/>
        <end position="275"/>
    </location>
    <ligand>
        <name>NAD(+)</name>
        <dbReference type="ChEBI" id="CHEBI:57540"/>
    </ligand>
</feature>
<dbReference type="Proteomes" id="UP000014500">
    <property type="component" value="Unassembled WGS sequence"/>
</dbReference>
<evidence type="ECO:0000256" key="1">
    <source>
        <dbReference type="ARBA" id="ARBA00022679"/>
    </source>
</evidence>
<comment type="similarity">
    <text evidence="5">Belongs to the sirtuin family. Class II subfamily.</text>
</comment>
<proteinExistence type="inferred from homology"/>
<feature type="binding site" evidence="5">
    <location>
        <begin position="49"/>
        <end position="69"/>
    </location>
    <ligand>
        <name>NAD(+)</name>
        <dbReference type="ChEBI" id="CHEBI:57540"/>
    </ligand>
</feature>
<evidence type="ECO:0000313" key="8">
    <source>
        <dbReference type="EnsemblMetazoa" id="SMAR013343-PA"/>
    </source>
</evidence>
<dbReference type="PANTHER" id="PTHR11085:SF10">
    <property type="entry name" value="NAD-DEPENDENT PROTEIN DEACYLASE SIRTUIN-5, MITOCHONDRIAL-RELATED"/>
    <property type="match status" value="1"/>
</dbReference>
<keyword evidence="3 5" id="KW-0862">Zinc</keyword>
<keyword evidence="1 5" id="KW-0808">Transferase</keyword>
<evidence type="ECO:0000259" key="7">
    <source>
        <dbReference type="PROSITE" id="PS50305"/>
    </source>
</evidence>
<dbReference type="InterPro" id="IPR026590">
    <property type="entry name" value="Ssirtuin_cat_dom"/>
</dbReference>
<dbReference type="InterPro" id="IPR050134">
    <property type="entry name" value="NAD-dep_sirtuin_deacylases"/>
</dbReference>
<feature type="domain" description="Deacetylase sirtuin-type" evidence="7">
    <location>
        <begin position="21"/>
        <end position="301"/>
    </location>
</feature>
<keyword evidence="4 5" id="KW-0520">NAD</keyword>
<comment type="function">
    <text evidence="5">NAD-dependent protein deacylase. Catalyzes the NAD-dependent hydrolysis of acyl groups from lysine residues.</text>
</comment>
<feature type="active site" description="Proton acceptor" evidence="5 6">
    <location>
        <position position="148"/>
    </location>
</feature>